<gene>
    <name evidence="2" type="ORF">B5E52_12835</name>
</gene>
<dbReference type="RefSeq" id="WP_032534143.1">
    <property type="nucleotide sequence ID" value="NZ_NFLW01000024.1"/>
</dbReference>
<protein>
    <submittedName>
        <fullName evidence="2">DNA-binding protein</fullName>
    </submittedName>
</protein>
<comment type="caution">
    <text evidence="2">The sequence shown here is derived from an EMBL/GenBank/DDBJ whole genome shotgun (WGS) entry which is preliminary data.</text>
</comment>
<proteinExistence type="predicted"/>
<accession>A0A1Y4VC83</accession>
<dbReference type="Proteomes" id="UP000196036">
    <property type="component" value="Unassembled WGS sequence"/>
</dbReference>
<dbReference type="AlphaFoldDB" id="A0A1Y4VC83"/>
<evidence type="ECO:0000313" key="2">
    <source>
        <dbReference type="EMBL" id="OUQ67098.1"/>
    </source>
</evidence>
<evidence type="ECO:0000313" key="3">
    <source>
        <dbReference type="Proteomes" id="UP000196036"/>
    </source>
</evidence>
<keyword evidence="2" id="KW-0238">DNA-binding</keyword>
<dbReference type="Pfam" id="PF12728">
    <property type="entry name" value="HTH_17"/>
    <property type="match status" value="1"/>
</dbReference>
<dbReference type="GO" id="GO:0003677">
    <property type="term" value="F:DNA binding"/>
    <property type="evidence" value="ECO:0007669"/>
    <property type="project" value="UniProtKB-KW"/>
</dbReference>
<feature type="domain" description="Helix-turn-helix" evidence="1">
    <location>
        <begin position="51"/>
        <end position="95"/>
    </location>
</feature>
<organism evidence="2 3">
    <name type="scientific">Bacteroides xylanisolvens</name>
    <dbReference type="NCBI Taxonomy" id="371601"/>
    <lineage>
        <taxon>Bacteria</taxon>
        <taxon>Pseudomonadati</taxon>
        <taxon>Bacteroidota</taxon>
        <taxon>Bacteroidia</taxon>
        <taxon>Bacteroidales</taxon>
        <taxon>Bacteroidaceae</taxon>
        <taxon>Bacteroides</taxon>
    </lineage>
</organism>
<sequence length="109" mass="12301">MTDLMQIISNGSANIKLEITGEDLRVFSDELINRAINEVALAFRAADEERLLSREEVKDMCGVCDATLWHWNKRNYLKTVKVGNKVRYRLSDVKRILGGTNKMGSNGGK</sequence>
<dbReference type="SUPFAM" id="SSF46955">
    <property type="entry name" value="Putative DNA-binding domain"/>
    <property type="match status" value="1"/>
</dbReference>
<name>A0A1Y4VC83_9BACE</name>
<dbReference type="EMBL" id="NFLW01000024">
    <property type="protein sequence ID" value="OUQ67098.1"/>
    <property type="molecule type" value="Genomic_DNA"/>
</dbReference>
<dbReference type="InterPro" id="IPR009061">
    <property type="entry name" value="DNA-bd_dom_put_sf"/>
</dbReference>
<reference evidence="3" key="1">
    <citation type="submission" date="2017-04" db="EMBL/GenBank/DDBJ databases">
        <title>Function of individual gut microbiota members based on whole genome sequencing of pure cultures obtained from chicken caecum.</title>
        <authorList>
            <person name="Medvecky M."/>
            <person name="Cejkova D."/>
            <person name="Polansky O."/>
            <person name="Karasova D."/>
            <person name="Kubasova T."/>
            <person name="Cizek A."/>
            <person name="Rychlik I."/>
        </authorList>
    </citation>
    <scope>NUCLEOTIDE SEQUENCE [LARGE SCALE GENOMIC DNA]</scope>
    <source>
        <strain evidence="3">An109</strain>
    </source>
</reference>
<dbReference type="InterPro" id="IPR041657">
    <property type="entry name" value="HTH_17"/>
</dbReference>
<evidence type="ECO:0000259" key="1">
    <source>
        <dbReference type="Pfam" id="PF12728"/>
    </source>
</evidence>